<dbReference type="GO" id="GO:0004792">
    <property type="term" value="F:thiosulfate-cyanide sulfurtransferase activity"/>
    <property type="evidence" value="ECO:0007669"/>
    <property type="project" value="TreeGrafter"/>
</dbReference>
<evidence type="ECO:0000259" key="3">
    <source>
        <dbReference type="PROSITE" id="PS50206"/>
    </source>
</evidence>
<dbReference type="PROSITE" id="PS50206">
    <property type="entry name" value="RHODANESE_3"/>
    <property type="match status" value="2"/>
</dbReference>
<dbReference type="InterPro" id="IPR045078">
    <property type="entry name" value="TST/MPST-like"/>
</dbReference>
<sequence length="355" mass="38735">MKIHKGFPGVGTDGRRYMSWSVAFLCFAWLLGGASASAATLPGPVVDSAWLAKNLDKVMVLDVRKDLKSFEKKARGAAGPVNPCGPGGKKGKKPLKGDGHIPGAVLVDAKKILGKYKLAGKTVKFMVPEKKAFERLMQKSGVNRDSTVVITGKGEQMLNVAFTTRLYWTMKYFGFDKLAILDGGTAQWKKDGHKVAYGKSKRPKAGNFDASAQRKKIRATMEEVVALTKKKGKAREQILDVRGKPFYLGLTYNRKVQLPVSKGHIPTAKNFPVDFFVETAGAPATLYDKKDIEEVAKLSGIDLSKPTITSCHTGITATIAWFVISEVLGNENARVYDGSMHEWSMTGKPVARPLD</sequence>
<dbReference type="SMART" id="SM00450">
    <property type="entry name" value="RHOD"/>
    <property type="match status" value="2"/>
</dbReference>
<dbReference type="PANTHER" id="PTHR11364">
    <property type="entry name" value="THIOSULFATE SULFERTANSFERASE"/>
    <property type="match status" value="1"/>
</dbReference>
<dbReference type="EMBL" id="CAADFH010000101">
    <property type="protein sequence ID" value="VFJ99550.1"/>
    <property type="molecule type" value="Genomic_DNA"/>
</dbReference>
<feature type="domain" description="Rhodanese" evidence="3">
    <location>
        <begin position="99"/>
        <end position="197"/>
    </location>
</feature>
<feature type="domain" description="Rhodanese" evidence="3">
    <location>
        <begin position="232"/>
        <end position="352"/>
    </location>
</feature>
<dbReference type="Pfam" id="PF00581">
    <property type="entry name" value="Rhodanese"/>
    <property type="match status" value="2"/>
</dbReference>
<dbReference type="PANTHER" id="PTHR11364:SF27">
    <property type="entry name" value="SULFURTRANSFERASE"/>
    <property type="match status" value="1"/>
</dbReference>
<gene>
    <name evidence="4" type="ORF">BECKLFY1418A_GA0070994_11016</name>
</gene>
<protein>
    <submittedName>
        <fullName evidence="4">Thiosulfate/3-mercaptopyruvate sulfurtransferase</fullName>
    </submittedName>
</protein>
<evidence type="ECO:0000256" key="1">
    <source>
        <dbReference type="ARBA" id="ARBA00022679"/>
    </source>
</evidence>
<accession>A0A450V441</accession>
<proteinExistence type="predicted"/>
<organism evidence="4">
    <name type="scientific">Candidatus Kentrum sp. LFY</name>
    <dbReference type="NCBI Taxonomy" id="2126342"/>
    <lineage>
        <taxon>Bacteria</taxon>
        <taxon>Pseudomonadati</taxon>
        <taxon>Pseudomonadota</taxon>
        <taxon>Gammaproteobacteria</taxon>
        <taxon>Candidatus Kentrum</taxon>
    </lineage>
</organism>
<evidence type="ECO:0000313" key="4">
    <source>
        <dbReference type="EMBL" id="VFJ99550.1"/>
    </source>
</evidence>
<keyword evidence="4" id="KW-0670">Pyruvate</keyword>
<dbReference type="InterPro" id="IPR001763">
    <property type="entry name" value="Rhodanese-like_dom"/>
</dbReference>
<reference evidence="4" key="1">
    <citation type="submission" date="2019-02" db="EMBL/GenBank/DDBJ databases">
        <authorList>
            <person name="Gruber-Vodicka R. H."/>
            <person name="Seah K. B. B."/>
        </authorList>
    </citation>
    <scope>NUCLEOTIDE SEQUENCE</scope>
    <source>
        <strain evidence="4">BECK_M6</strain>
    </source>
</reference>
<evidence type="ECO:0000256" key="2">
    <source>
        <dbReference type="ARBA" id="ARBA00022737"/>
    </source>
</evidence>
<keyword evidence="2" id="KW-0677">Repeat</keyword>
<name>A0A450V441_9GAMM</name>
<keyword evidence="1 4" id="KW-0808">Transferase</keyword>
<dbReference type="InterPro" id="IPR036873">
    <property type="entry name" value="Rhodanese-like_dom_sf"/>
</dbReference>
<dbReference type="CDD" id="cd01448">
    <property type="entry name" value="TST_Repeat_1"/>
    <property type="match status" value="1"/>
</dbReference>
<dbReference type="SUPFAM" id="SSF52821">
    <property type="entry name" value="Rhodanese/Cell cycle control phosphatase"/>
    <property type="match status" value="2"/>
</dbReference>
<dbReference type="Gene3D" id="3.40.250.10">
    <property type="entry name" value="Rhodanese-like domain"/>
    <property type="match status" value="2"/>
</dbReference>
<dbReference type="AlphaFoldDB" id="A0A450V441"/>